<feature type="domain" description="CRISPR associated protein Cas6 C-terminal" evidence="2">
    <location>
        <begin position="114"/>
        <end position="236"/>
    </location>
</feature>
<gene>
    <name evidence="3" type="primary">cas6</name>
    <name evidence="3" type="ORF">CHH72_10000</name>
</gene>
<dbReference type="InterPro" id="IPR049435">
    <property type="entry name" value="Cas_Cas6_C"/>
</dbReference>
<dbReference type="Pfam" id="PF01881">
    <property type="entry name" value="Cas_Cas6_C"/>
    <property type="match status" value="1"/>
</dbReference>
<organism evidence="3 4">
    <name type="scientific">Shouchella clausii</name>
    <name type="common">Alkalihalobacillus clausii</name>
    <dbReference type="NCBI Taxonomy" id="79880"/>
    <lineage>
        <taxon>Bacteria</taxon>
        <taxon>Bacillati</taxon>
        <taxon>Bacillota</taxon>
        <taxon>Bacilli</taxon>
        <taxon>Bacillales</taxon>
        <taxon>Bacillaceae</taxon>
        <taxon>Shouchella</taxon>
    </lineage>
</organism>
<dbReference type="InterPro" id="IPR045747">
    <property type="entry name" value="CRISPR-assoc_prot_Cas6_N_sf"/>
</dbReference>
<dbReference type="PANTHER" id="PTHR36984">
    <property type="entry name" value="CRISPR-ASSOCIATED ENDORIBONUCLEASE CAS6 1"/>
    <property type="match status" value="1"/>
</dbReference>
<sequence length="244" mass="28136">MRIAVTYKVEKLPIAYRLVVLSLIKEALKRGDEAYFNELYGKEPRKMKPFSYSVFLRNFSIEKEEIHLSEMTVTISSPDMTFMLHLFNGLQKLQSYQAGEHEWVRTTMKWLPEASIFNNTIFLKSLSPILIEDRNGNPMHPGDPNYEQELNYFASLRIQSLANREPYQELRIVPGNLKRRVIKESNSKFRESQASAYLTFTAYQGMFQCSGHPEDLQLLYQGGLGKRVSQGFGMLDYVGEGGQP</sequence>
<dbReference type="Gene3D" id="3.30.70.1890">
    <property type="match status" value="1"/>
</dbReference>
<proteinExistence type="predicted"/>
<dbReference type="Proteomes" id="UP000216207">
    <property type="component" value="Unassembled WGS sequence"/>
</dbReference>
<comment type="caution">
    <text evidence="3">The sequence shown here is derived from an EMBL/GenBank/DDBJ whole genome shotgun (WGS) entry which is preliminary data.</text>
</comment>
<dbReference type="EMBL" id="NPCC01000011">
    <property type="protein sequence ID" value="PAE89163.1"/>
    <property type="molecule type" value="Genomic_DNA"/>
</dbReference>
<dbReference type="AlphaFoldDB" id="A0A268P091"/>
<name>A0A268P091_SHOCL</name>
<evidence type="ECO:0000313" key="4">
    <source>
        <dbReference type="Proteomes" id="UP000216207"/>
    </source>
</evidence>
<protein>
    <submittedName>
        <fullName evidence="3">CRISPR-associated endoribonuclease Cas6</fullName>
    </submittedName>
</protein>
<dbReference type="NCBIfam" id="TIGR01877">
    <property type="entry name" value="cas_cas6"/>
    <property type="match status" value="1"/>
</dbReference>
<evidence type="ECO:0000256" key="1">
    <source>
        <dbReference type="ARBA" id="ARBA00023118"/>
    </source>
</evidence>
<dbReference type="GO" id="GO:0051607">
    <property type="term" value="P:defense response to virus"/>
    <property type="evidence" value="ECO:0007669"/>
    <property type="project" value="UniProtKB-KW"/>
</dbReference>
<dbReference type="CDD" id="cd21140">
    <property type="entry name" value="Cas6_I-like"/>
    <property type="match status" value="1"/>
</dbReference>
<keyword evidence="1" id="KW-0051">Antiviral defense</keyword>
<dbReference type="PANTHER" id="PTHR36984:SF3">
    <property type="entry name" value="CRISPR-ASSOCIATED ENDORIBONUCLEASE CAS6"/>
    <property type="match status" value="1"/>
</dbReference>
<evidence type="ECO:0000259" key="2">
    <source>
        <dbReference type="Pfam" id="PF01881"/>
    </source>
</evidence>
<reference evidence="3 4" key="1">
    <citation type="submission" date="2017-07" db="EMBL/GenBank/DDBJ databases">
        <title>Isolation and whole genome analysis of endospore-forming bacteria from heroin.</title>
        <authorList>
            <person name="Kalinowski J."/>
            <person name="Ahrens B."/>
            <person name="Al-Dilaimi A."/>
            <person name="Winkler A."/>
            <person name="Wibberg D."/>
            <person name="Schleenbecker U."/>
            <person name="Ruckert C."/>
            <person name="Wolfel R."/>
            <person name="Grass G."/>
        </authorList>
    </citation>
    <scope>NUCLEOTIDE SEQUENCE [LARGE SCALE GENOMIC DNA]</scope>
    <source>
        <strain evidence="3 4">7539</strain>
    </source>
</reference>
<dbReference type="GO" id="GO:0016788">
    <property type="term" value="F:hydrolase activity, acting on ester bonds"/>
    <property type="evidence" value="ECO:0007669"/>
    <property type="project" value="InterPro"/>
</dbReference>
<accession>A0A268P091</accession>
<dbReference type="InterPro" id="IPR010156">
    <property type="entry name" value="CRISPR-assoc_prot_Cas6"/>
</dbReference>
<dbReference type="RefSeq" id="WP_095326540.1">
    <property type="nucleotide sequence ID" value="NZ_CP155470.1"/>
</dbReference>
<evidence type="ECO:0000313" key="3">
    <source>
        <dbReference type="EMBL" id="PAE89163.1"/>
    </source>
</evidence>
<dbReference type="Gene3D" id="3.30.70.1900">
    <property type="match status" value="1"/>
</dbReference>